<sequence length="228" mass="26307">MKKIFFLCIILSQINAFAQFAVIKDNDGYANIRNEASKGNNISDRLNNGFVVYCFEPKNNWINIDYSKNNKDRNGYLYKDRVQYLSEFTVIPLVQETKNQVIFKKNGLDITIESKIFESNSAKLTFLEKDKSILKKINGKDFWGTDGGIPKKTYKSITVVIDNKTIELPKNSFDDLFEPSLYNTKINYDKKNDILYITSSNSDGAGGYEIVWIIEKGKYKERKITFGF</sequence>
<reference evidence="2 5" key="2">
    <citation type="submission" date="2019-11" db="EMBL/GenBank/DDBJ databases">
        <title>Flavobacterium resistens genome.</title>
        <authorList>
            <person name="Wilson V.M."/>
            <person name="Newman J.D."/>
        </authorList>
    </citation>
    <scope>NUCLEOTIDE SEQUENCE [LARGE SCALE GENOMIC DNA]</scope>
    <source>
        <strain evidence="2 5">DSM 19382</strain>
    </source>
</reference>
<evidence type="ECO:0000313" key="3">
    <source>
        <dbReference type="EMBL" id="SMO85677.1"/>
    </source>
</evidence>
<dbReference type="OrthoDB" id="7054664at2"/>
<organism evidence="3 4">
    <name type="scientific">Flavobacterium resistens</name>
    <dbReference type="NCBI Taxonomy" id="443612"/>
    <lineage>
        <taxon>Bacteria</taxon>
        <taxon>Pseudomonadati</taxon>
        <taxon>Bacteroidota</taxon>
        <taxon>Flavobacteriia</taxon>
        <taxon>Flavobacteriales</taxon>
        <taxon>Flavobacteriaceae</taxon>
        <taxon>Flavobacterium</taxon>
    </lineage>
</organism>
<dbReference type="Proteomes" id="UP000317289">
    <property type="component" value="Unassembled WGS sequence"/>
</dbReference>
<feature type="chain" id="PRO_5043205923" description="SH3 domain-containing protein" evidence="1">
    <location>
        <begin position="19"/>
        <end position="228"/>
    </location>
</feature>
<proteinExistence type="predicted"/>
<feature type="signal peptide" evidence="1">
    <location>
        <begin position="1"/>
        <end position="18"/>
    </location>
</feature>
<protein>
    <recommendedName>
        <fullName evidence="6">SH3 domain-containing protein</fullName>
    </recommendedName>
</protein>
<reference evidence="3 4" key="1">
    <citation type="submission" date="2017-05" db="EMBL/GenBank/DDBJ databases">
        <authorList>
            <person name="Varghese N."/>
            <person name="Submissions S."/>
        </authorList>
    </citation>
    <scope>NUCLEOTIDE SEQUENCE [LARGE SCALE GENOMIC DNA]</scope>
    <source>
        <strain evidence="3 4">DSM 19382</strain>
    </source>
</reference>
<dbReference type="AlphaFoldDB" id="A0A521EP09"/>
<keyword evidence="1" id="KW-0732">Signal</keyword>
<dbReference type="RefSeq" id="WP_142451856.1">
    <property type="nucleotide sequence ID" value="NZ_FXTA01000005.1"/>
</dbReference>
<dbReference type="EMBL" id="FXTA01000005">
    <property type="protein sequence ID" value="SMO85677.1"/>
    <property type="molecule type" value="Genomic_DNA"/>
</dbReference>
<evidence type="ECO:0008006" key="6">
    <source>
        <dbReference type="Google" id="ProtNLM"/>
    </source>
</evidence>
<evidence type="ECO:0000313" key="4">
    <source>
        <dbReference type="Proteomes" id="UP000317289"/>
    </source>
</evidence>
<gene>
    <name evidence="2" type="ORF">GJU42_07405</name>
    <name evidence="3" type="ORF">SAMN06265349_105159</name>
</gene>
<dbReference type="Proteomes" id="UP000468990">
    <property type="component" value="Unassembled WGS sequence"/>
</dbReference>
<name>A0A521EP09_9FLAO</name>
<accession>A0A521EP09</accession>
<keyword evidence="5" id="KW-1185">Reference proteome</keyword>
<dbReference type="EMBL" id="WKKG01000003">
    <property type="protein sequence ID" value="MRX67785.1"/>
    <property type="molecule type" value="Genomic_DNA"/>
</dbReference>
<evidence type="ECO:0000313" key="2">
    <source>
        <dbReference type="EMBL" id="MRX67785.1"/>
    </source>
</evidence>
<evidence type="ECO:0000313" key="5">
    <source>
        <dbReference type="Proteomes" id="UP000468990"/>
    </source>
</evidence>
<dbReference type="Gene3D" id="2.30.30.40">
    <property type="entry name" value="SH3 Domains"/>
    <property type="match status" value="1"/>
</dbReference>
<evidence type="ECO:0000256" key="1">
    <source>
        <dbReference type="SAM" id="SignalP"/>
    </source>
</evidence>